<keyword evidence="7 12" id="KW-0067">ATP-binding</keyword>
<dbReference type="PROSITE" id="PS50893">
    <property type="entry name" value="ABC_TRANSPORTER_2"/>
    <property type="match status" value="2"/>
</dbReference>
<evidence type="ECO:0000256" key="9">
    <source>
        <dbReference type="ARBA" id="ARBA00023136"/>
    </source>
</evidence>
<sequence length="475" mass="52807">MIRMKDVSFRYLNSTEGVSGIDLMVNEGECVVFTGPSGGGKTTLTRLLNALAPSYYTGTLTGTISINGKSLTQMPQYTVARQIGSVFQDPKSQFFSSELAGEAAFACENYGFSAEEIRDRTDDAIVSFGLNGFRSRNLDVLSSGEKQKVAIASVYALRPDIYVCDEPTSNLDKTGAEQLAAVFKQLKAEGHTIIIAEHRLSWLHGIADRFIYVRDGRVLWERNTAEMEQLSPEERERYGLREITEKGDRTIQTPTRNTDQFPALCVKSLSCRRKKTKIFRDINFSAPAGQITAITGHNGIGKTSLALVLSGLWKEESGQVVVDGRELSARERRKQTWFSSNDTGTQFFTNSVSEEVLLNMKHSEEHLEKARSLLKRLGLYRYKDVHPASLSGGQKQRLAIACGVLSDRTILIFDEPTSGLDGGNMKIVADVLREAADQKKVILVITHDDELICRCDSEISIDDCANERKMFNVML</sequence>
<evidence type="ECO:0000313" key="12">
    <source>
        <dbReference type="EMBL" id="MBC5999402.1"/>
    </source>
</evidence>
<evidence type="ECO:0000256" key="3">
    <source>
        <dbReference type="ARBA" id="ARBA00022448"/>
    </source>
</evidence>
<dbReference type="InterPro" id="IPR015856">
    <property type="entry name" value="ABC_transpr_CbiO/EcfA_su"/>
</dbReference>
<dbReference type="InterPro" id="IPR017871">
    <property type="entry name" value="ABC_transporter-like_CS"/>
</dbReference>
<evidence type="ECO:0000256" key="1">
    <source>
        <dbReference type="ARBA" id="ARBA00004202"/>
    </source>
</evidence>
<comment type="subcellular location">
    <subcellularLocation>
        <location evidence="1">Cell membrane</location>
        <topology evidence="1">Peripheral membrane protein</topology>
    </subcellularLocation>
</comment>
<name>A0A923NEZ0_9FIRM</name>
<keyword evidence="8" id="KW-1278">Translocase</keyword>
<feature type="domain" description="ABC transporter" evidence="11">
    <location>
        <begin position="264"/>
        <end position="473"/>
    </location>
</feature>
<evidence type="ECO:0000256" key="4">
    <source>
        <dbReference type="ARBA" id="ARBA00022475"/>
    </source>
</evidence>
<feature type="domain" description="ABC transporter" evidence="11">
    <location>
        <begin position="2"/>
        <end position="240"/>
    </location>
</feature>
<evidence type="ECO:0000313" key="13">
    <source>
        <dbReference type="Proteomes" id="UP000644115"/>
    </source>
</evidence>
<dbReference type="EMBL" id="JACRWC010000065">
    <property type="protein sequence ID" value="MBC5999402.1"/>
    <property type="molecule type" value="Genomic_DNA"/>
</dbReference>
<dbReference type="InterPro" id="IPR050095">
    <property type="entry name" value="ECF_ABC_transporter_ATP-bd"/>
</dbReference>
<organism evidence="12 13">
    <name type="scientific">Lentihominibacter faecis</name>
    <dbReference type="NCBI Taxonomy" id="2764712"/>
    <lineage>
        <taxon>Bacteria</taxon>
        <taxon>Bacillati</taxon>
        <taxon>Bacillota</taxon>
        <taxon>Clostridia</taxon>
        <taxon>Peptostreptococcales</taxon>
        <taxon>Anaerovoracaceae</taxon>
        <taxon>Lentihominibacter</taxon>
    </lineage>
</organism>
<dbReference type="InterPro" id="IPR027417">
    <property type="entry name" value="P-loop_NTPase"/>
</dbReference>
<dbReference type="Proteomes" id="UP000644115">
    <property type="component" value="Unassembled WGS sequence"/>
</dbReference>
<keyword evidence="13" id="KW-1185">Reference proteome</keyword>
<comment type="caution">
    <text evidence="12">The sequence shown here is derived from an EMBL/GenBank/DDBJ whole genome shotgun (WGS) entry which is preliminary data.</text>
</comment>
<gene>
    <name evidence="12" type="ORF">H8876_05255</name>
</gene>
<protein>
    <submittedName>
        <fullName evidence="12">Energy-coupling factor ABC transporter ATP-binding protein</fullName>
    </submittedName>
</protein>
<accession>A0A923NEZ0</accession>
<reference evidence="12" key="1">
    <citation type="submission" date="2020-08" db="EMBL/GenBank/DDBJ databases">
        <authorList>
            <person name="Liu C."/>
            <person name="Sun Q."/>
        </authorList>
    </citation>
    <scope>NUCLEOTIDE SEQUENCE</scope>
    <source>
        <strain evidence="12">BX16</strain>
    </source>
</reference>
<dbReference type="PANTHER" id="PTHR43553:SF23">
    <property type="entry name" value="ABC TRANSPORTER ATP-BINDING COMPONENT"/>
    <property type="match status" value="1"/>
</dbReference>
<dbReference type="PROSITE" id="PS00211">
    <property type="entry name" value="ABC_TRANSPORTER_1"/>
    <property type="match status" value="2"/>
</dbReference>
<dbReference type="CDD" id="cd03226">
    <property type="entry name" value="ABC_cobalt_CbiO_domain2"/>
    <property type="match status" value="1"/>
</dbReference>
<keyword evidence="5" id="KW-0677">Repeat</keyword>
<dbReference type="PANTHER" id="PTHR43553">
    <property type="entry name" value="HEAVY METAL TRANSPORTER"/>
    <property type="match status" value="1"/>
</dbReference>
<evidence type="ECO:0000256" key="2">
    <source>
        <dbReference type="ARBA" id="ARBA00005417"/>
    </source>
</evidence>
<evidence type="ECO:0000256" key="7">
    <source>
        <dbReference type="ARBA" id="ARBA00022840"/>
    </source>
</evidence>
<dbReference type="SMART" id="SM00382">
    <property type="entry name" value="AAA"/>
    <property type="match status" value="2"/>
</dbReference>
<dbReference type="Pfam" id="PF00005">
    <property type="entry name" value="ABC_tran"/>
    <property type="match status" value="2"/>
</dbReference>
<keyword evidence="3" id="KW-0813">Transport</keyword>
<evidence type="ECO:0000256" key="6">
    <source>
        <dbReference type="ARBA" id="ARBA00022741"/>
    </source>
</evidence>
<proteinExistence type="inferred from homology"/>
<dbReference type="GO" id="GO:0016887">
    <property type="term" value="F:ATP hydrolysis activity"/>
    <property type="evidence" value="ECO:0007669"/>
    <property type="project" value="InterPro"/>
</dbReference>
<keyword evidence="4" id="KW-1003">Cell membrane</keyword>
<keyword evidence="6" id="KW-0547">Nucleotide-binding</keyword>
<dbReference type="Gene3D" id="3.40.50.300">
    <property type="entry name" value="P-loop containing nucleotide triphosphate hydrolases"/>
    <property type="match status" value="2"/>
</dbReference>
<keyword evidence="9" id="KW-0472">Membrane</keyword>
<dbReference type="GO" id="GO:0043190">
    <property type="term" value="C:ATP-binding cassette (ABC) transporter complex"/>
    <property type="evidence" value="ECO:0007669"/>
    <property type="project" value="TreeGrafter"/>
</dbReference>
<dbReference type="InterPro" id="IPR003593">
    <property type="entry name" value="AAA+_ATPase"/>
</dbReference>
<dbReference type="InterPro" id="IPR003439">
    <property type="entry name" value="ABC_transporter-like_ATP-bd"/>
</dbReference>
<comment type="function">
    <text evidence="10">Probably part of an ABC transporter complex. Responsible for energy coupling to the transport system.</text>
</comment>
<dbReference type="GO" id="GO:0042626">
    <property type="term" value="F:ATPase-coupled transmembrane transporter activity"/>
    <property type="evidence" value="ECO:0007669"/>
    <property type="project" value="TreeGrafter"/>
</dbReference>
<evidence type="ECO:0000256" key="5">
    <source>
        <dbReference type="ARBA" id="ARBA00022737"/>
    </source>
</evidence>
<dbReference type="RefSeq" id="WP_249286841.1">
    <property type="nucleotide sequence ID" value="NZ_JACRWC010000065.1"/>
</dbReference>
<evidence type="ECO:0000256" key="10">
    <source>
        <dbReference type="ARBA" id="ARBA00025157"/>
    </source>
</evidence>
<dbReference type="AlphaFoldDB" id="A0A923NEZ0"/>
<comment type="similarity">
    <text evidence="2">Belongs to the ABC transporter superfamily.</text>
</comment>
<evidence type="ECO:0000259" key="11">
    <source>
        <dbReference type="PROSITE" id="PS50893"/>
    </source>
</evidence>
<dbReference type="CDD" id="cd03225">
    <property type="entry name" value="ABC_cobalt_CbiO_domain1"/>
    <property type="match status" value="1"/>
</dbReference>
<dbReference type="SUPFAM" id="SSF52540">
    <property type="entry name" value="P-loop containing nucleoside triphosphate hydrolases"/>
    <property type="match status" value="2"/>
</dbReference>
<evidence type="ECO:0000256" key="8">
    <source>
        <dbReference type="ARBA" id="ARBA00022967"/>
    </source>
</evidence>
<dbReference type="GO" id="GO:0005524">
    <property type="term" value="F:ATP binding"/>
    <property type="evidence" value="ECO:0007669"/>
    <property type="project" value="UniProtKB-KW"/>
</dbReference>